<comment type="caution">
    <text evidence="1">The sequence shown here is derived from an EMBL/GenBank/DDBJ whole genome shotgun (WGS) entry which is preliminary data.</text>
</comment>
<reference evidence="1 2" key="1">
    <citation type="submission" date="2022-02" db="EMBL/GenBank/DDBJ databases">
        <title>Halomonas fukangensis sp. nov., a halophilic bacterium isolated from a bulk soil of Kalidium foliatum at Fukang.</title>
        <authorList>
            <person name="Huang Y."/>
        </authorList>
    </citation>
    <scope>NUCLEOTIDE SEQUENCE [LARGE SCALE GENOMIC DNA]</scope>
    <source>
        <strain evidence="1 2">EGI 63088</strain>
    </source>
</reference>
<gene>
    <name evidence="1" type="ORF">MKP05_15585</name>
</gene>
<name>A0ABS9RXI5_9GAMM</name>
<keyword evidence="2" id="KW-1185">Reference proteome</keyword>
<dbReference type="EMBL" id="JAKVPY010000020">
    <property type="protein sequence ID" value="MCH4564526.1"/>
    <property type="molecule type" value="Genomic_DNA"/>
</dbReference>
<evidence type="ECO:0000313" key="1">
    <source>
        <dbReference type="EMBL" id="MCH4564526.1"/>
    </source>
</evidence>
<protein>
    <submittedName>
        <fullName evidence="1">Uncharacterized protein</fullName>
    </submittedName>
</protein>
<accession>A0ABS9RXI5</accession>
<organism evidence="1 2">
    <name type="scientific">Halomonas flagellata</name>
    <dbReference type="NCBI Taxonomy" id="2920385"/>
    <lineage>
        <taxon>Bacteria</taxon>
        <taxon>Pseudomonadati</taxon>
        <taxon>Pseudomonadota</taxon>
        <taxon>Gammaproteobacteria</taxon>
        <taxon>Oceanospirillales</taxon>
        <taxon>Halomonadaceae</taxon>
        <taxon>Halomonas</taxon>
    </lineage>
</organism>
<sequence>MPFMVDRKIVNIARVQHPYRLGSQAFCRPQPLAAGIVDEYPPLVGIGDKVRVAAVGREPVRIDQAADDLNRLARGGGALHRRPGQVAVLRAALRGLLGRGFRHFHQFGTRRRPDVPRRHAMLVQSAIGQRGREAGELRVVRGDVLVGGIGLGDLDQLARDARLIGHTDPPGCPLRMRLARHDLDPVARGFMAEAGQQGGAVLGQGVTHVDAEALFIGVPRRPFARGHLGWRCRRCRAGNGP</sequence>
<evidence type="ECO:0000313" key="2">
    <source>
        <dbReference type="Proteomes" id="UP001202117"/>
    </source>
</evidence>
<proteinExistence type="predicted"/>
<dbReference type="Proteomes" id="UP001202117">
    <property type="component" value="Unassembled WGS sequence"/>
</dbReference>